<keyword evidence="4" id="KW-1185">Reference proteome</keyword>
<protein>
    <submittedName>
        <fullName evidence="3">Cyclic nucleotide-binding domain-containing protein</fullName>
    </submittedName>
</protein>
<feature type="coiled-coil region" evidence="1">
    <location>
        <begin position="112"/>
        <end position="139"/>
    </location>
</feature>
<reference evidence="3 4" key="1">
    <citation type="submission" date="2021-02" db="EMBL/GenBank/DDBJ databases">
        <title>Activity-based single-cell genomes from oceanic crustal fluid captures similar information to metagenomic and metatranscriptomic surveys with orders of magnitude less sampling.</title>
        <authorList>
            <person name="D'Angelo T.S."/>
            <person name="Orcutt B.N."/>
        </authorList>
    </citation>
    <scope>NUCLEOTIDE SEQUENCE [LARGE SCALE GENOMIC DNA]</scope>
    <source>
        <strain evidence="3">AH-315-G02</strain>
    </source>
</reference>
<dbReference type="InterPro" id="IPR014710">
    <property type="entry name" value="RmlC-like_jellyroll"/>
</dbReference>
<dbReference type="PROSITE" id="PS50042">
    <property type="entry name" value="CNMP_BINDING_3"/>
    <property type="match status" value="1"/>
</dbReference>
<gene>
    <name evidence="3" type="ORF">JYU06_04120</name>
</gene>
<dbReference type="InterPro" id="IPR000595">
    <property type="entry name" value="cNMP-bd_dom"/>
</dbReference>
<dbReference type="EMBL" id="JAFITO010000039">
    <property type="protein sequence ID" value="MBN4068689.1"/>
    <property type="molecule type" value="Genomic_DNA"/>
</dbReference>
<feature type="domain" description="Cyclic nucleotide-binding" evidence="2">
    <location>
        <begin position="12"/>
        <end position="93"/>
    </location>
</feature>
<dbReference type="InterPro" id="IPR050397">
    <property type="entry name" value="Env_Response_Regulators"/>
</dbReference>
<accession>A0ABS3AVA5</accession>
<comment type="caution">
    <text evidence="3">The sequence shown here is derived from an EMBL/GenBank/DDBJ whole genome shotgun (WGS) entry which is preliminary data.</text>
</comment>
<proteinExistence type="predicted"/>
<evidence type="ECO:0000259" key="2">
    <source>
        <dbReference type="PROSITE" id="PS50042"/>
    </source>
</evidence>
<dbReference type="Gene3D" id="2.60.120.10">
    <property type="entry name" value="Jelly Rolls"/>
    <property type="match status" value="1"/>
</dbReference>
<name>A0ABS3AVA5_9BACT</name>
<dbReference type="PANTHER" id="PTHR24567">
    <property type="entry name" value="CRP FAMILY TRANSCRIPTIONAL REGULATORY PROTEIN"/>
    <property type="match status" value="1"/>
</dbReference>
<dbReference type="Pfam" id="PF00027">
    <property type="entry name" value="cNMP_binding"/>
    <property type="match status" value="1"/>
</dbReference>
<keyword evidence="1" id="KW-0175">Coiled coil</keyword>
<evidence type="ECO:0000313" key="3">
    <source>
        <dbReference type="EMBL" id="MBN4068689.1"/>
    </source>
</evidence>
<organism evidence="3 4">
    <name type="scientific">Desulfotalea psychrophila</name>
    <dbReference type="NCBI Taxonomy" id="84980"/>
    <lineage>
        <taxon>Bacteria</taxon>
        <taxon>Pseudomonadati</taxon>
        <taxon>Thermodesulfobacteriota</taxon>
        <taxon>Desulfobulbia</taxon>
        <taxon>Desulfobulbales</taxon>
        <taxon>Desulfocapsaceae</taxon>
        <taxon>Desulfotalea</taxon>
    </lineage>
</organism>
<dbReference type="CDD" id="cd00038">
    <property type="entry name" value="CAP_ED"/>
    <property type="match status" value="1"/>
</dbReference>
<dbReference type="Proteomes" id="UP000717534">
    <property type="component" value="Unassembled WGS sequence"/>
</dbReference>
<sequence length="149" mass="16822">MTTGAKFITRDFAEGETLFSQGDVGEYIFIIVHGSVEICRETNGKKEIIARLLSGDILGEMAVLTDEPRCAGAIAVEQTRVIMVKDRTLHLALLNNDLPILKPLTSQLVLRFKEAEQQANYYRRKFKKLEKEVGVLKEQLFQNALPENN</sequence>
<dbReference type="SMART" id="SM00100">
    <property type="entry name" value="cNMP"/>
    <property type="match status" value="1"/>
</dbReference>
<dbReference type="PANTHER" id="PTHR24567:SF68">
    <property type="entry name" value="DNA-BINDING TRANSCRIPTIONAL DUAL REGULATOR CRP"/>
    <property type="match status" value="1"/>
</dbReference>
<dbReference type="SUPFAM" id="SSF51206">
    <property type="entry name" value="cAMP-binding domain-like"/>
    <property type="match status" value="1"/>
</dbReference>
<evidence type="ECO:0000313" key="4">
    <source>
        <dbReference type="Proteomes" id="UP000717534"/>
    </source>
</evidence>
<evidence type="ECO:0000256" key="1">
    <source>
        <dbReference type="SAM" id="Coils"/>
    </source>
</evidence>
<dbReference type="InterPro" id="IPR018490">
    <property type="entry name" value="cNMP-bd_dom_sf"/>
</dbReference>
<dbReference type="PRINTS" id="PR00103">
    <property type="entry name" value="CAMPKINASE"/>
</dbReference>